<dbReference type="GO" id="GO:0008836">
    <property type="term" value="F:diaminopimelate decarboxylase activity"/>
    <property type="evidence" value="ECO:0007669"/>
    <property type="project" value="UniProtKB-EC"/>
</dbReference>
<dbReference type="NCBIfam" id="TIGR01048">
    <property type="entry name" value="lysA"/>
    <property type="match status" value="1"/>
</dbReference>
<feature type="domain" description="Orn/DAP/Arg decarboxylase 2 C-terminal" evidence="9">
    <location>
        <begin position="47"/>
        <end position="385"/>
    </location>
</feature>
<evidence type="ECO:0000256" key="2">
    <source>
        <dbReference type="ARBA" id="ARBA00022793"/>
    </source>
</evidence>
<dbReference type="InterPro" id="IPR009006">
    <property type="entry name" value="Ala_racemase/Decarboxylase_C"/>
</dbReference>
<feature type="binding site" evidence="6">
    <location>
        <position position="326"/>
    </location>
    <ligand>
        <name>substrate</name>
    </ligand>
</feature>
<dbReference type="CDD" id="cd06828">
    <property type="entry name" value="PLPDE_III_DapDC"/>
    <property type="match status" value="1"/>
</dbReference>
<feature type="binding site" evidence="6">
    <location>
        <position position="387"/>
    </location>
    <ligand>
        <name>pyridoxal 5'-phosphate</name>
        <dbReference type="ChEBI" id="CHEBI:597326"/>
    </ligand>
</feature>
<dbReference type="HAMAP" id="MF_02120">
    <property type="entry name" value="LysA"/>
    <property type="match status" value="1"/>
</dbReference>
<protein>
    <recommendedName>
        <fullName evidence="6 7">Diaminopimelate decarboxylase</fullName>
        <shortName evidence="6">DAP decarboxylase</shortName>
        <shortName evidence="6">DAPDC</shortName>
        <ecNumber evidence="6 7">4.1.1.20</ecNumber>
    </recommendedName>
</protein>
<dbReference type="PRINTS" id="PR01179">
    <property type="entry name" value="ODADCRBXLASE"/>
</dbReference>
<dbReference type="PANTHER" id="PTHR43727">
    <property type="entry name" value="DIAMINOPIMELATE DECARBOXYLASE"/>
    <property type="match status" value="1"/>
</dbReference>
<organism evidence="11 12">
    <name type="scientific">Luteococcus sanguinis</name>
    <dbReference type="NCBI Taxonomy" id="174038"/>
    <lineage>
        <taxon>Bacteria</taxon>
        <taxon>Bacillati</taxon>
        <taxon>Actinomycetota</taxon>
        <taxon>Actinomycetes</taxon>
        <taxon>Propionibacteriales</taxon>
        <taxon>Propionibacteriaceae</taxon>
        <taxon>Luteococcus</taxon>
    </lineage>
</organism>
<feature type="domain" description="Orn/DAP/Arg decarboxylase 2 N-terminal" evidence="10">
    <location>
        <begin position="53"/>
        <end position="294"/>
    </location>
</feature>
<keyword evidence="6" id="KW-0028">Amino-acid biosynthesis</keyword>
<comment type="cofactor">
    <cofactor evidence="1 6 8">
        <name>pyridoxal 5'-phosphate</name>
        <dbReference type="ChEBI" id="CHEBI:597326"/>
    </cofactor>
</comment>
<evidence type="ECO:0000259" key="9">
    <source>
        <dbReference type="Pfam" id="PF00278"/>
    </source>
</evidence>
<comment type="function">
    <text evidence="6">Specifically catalyzes the decarboxylation of meso-diaminopimelate (meso-DAP) to L-lysine.</text>
</comment>
<comment type="catalytic activity">
    <reaction evidence="6 8">
        <text>meso-2,6-diaminopimelate + H(+) = L-lysine + CO2</text>
        <dbReference type="Rhea" id="RHEA:15101"/>
        <dbReference type="ChEBI" id="CHEBI:15378"/>
        <dbReference type="ChEBI" id="CHEBI:16526"/>
        <dbReference type="ChEBI" id="CHEBI:32551"/>
        <dbReference type="ChEBI" id="CHEBI:57791"/>
        <dbReference type="EC" id="4.1.1.20"/>
    </reaction>
</comment>
<dbReference type="PRINTS" id="PR01181">
    <property type="entry name" value="DAPDCRBXLASE"/>
</dbReference>
<gene>
    <name evidence="6 11" type="primary">lysA</name>
    <name evidence="11" type="ORF">ACFP57_04940</name>
</gene>
<keyword evidence="3 6" id="KW-0663">Pyridoxal phosphate</keyword>
<evidence type="ECO:0000256" key="8">
    <source>
        <dbReference type="RuleBase" id="RU003738"/>
    </source>
</evidence>
<dbReference type="PROSITE" id="PS00878">
    <property type="entry name" value="ODR_DC_2_1"/>
    <property type="match status" value="1"/>
</dbReference>
<keyword evidence="12" id="KW-1185">Reference proteome</keyword>
<dbReference type="InterPro" id="IPR022653">
    <property type="entry name" value="De-COase2_pyr-phos_BS"/>
</dbReference>
<dbReference type="PANTHER" id="PTHR43727:SF2">
    <property type="entry name" value="GROUP IV DECARBOXYLASE"/>
    <property type="match status" value="1"/>
</dbReference>
<feature type="binding site" evidence="6">
    <location>
        <position position="330"/>
    </location>
    <ligand>
        <name>substrate</name>
    </ligand>
</feature>
<dbReference type="Gene3D" id="3.20.20.10">
    <property type="entry name" value="Alanine racemase"/>
    <property type="match status" value="1"/>
</dbReference>
<keyword evidence="2 6" id="KW-0210">Decarboxylase</keyword>
<evidence type="ECO:0000256" key="6">
    <source>
        <dbReference type="HAMAP-Rule" id="MF_02120"/>
    </source>
</evidence>
<dbReference type="Proteomes" id="UP001596266">
    <property type="component" value="Unassembled WGS sequence"/>
</dbReference>
<dbReference type="InterPro" id="IPR000183">
    <property type="entry name" value="Orn/DAP/Arg_de-COase"/>
</dbReference>
<evidence type="ECO:0000256" key="4">
    <source>
        <dbReference type="ARBA" id="ARBA00023154"/>
    </source>
</evidence>
<keyword evidence="4 6" id="KW-0457">Lysine biosynthesis</keyword>
<comment type="caution">
    <text evidence="11">The sequence shown here is derived from an EMBL/GenBank/DDBJ whole genome shotgun (WGS) entry which is preliminary data.</text>
</comment>
<dbReference type="Gene3D" id="2.40.37.10">
    <property type="entry name" value="Lyase, Ornithine Decarboxylase, Chain A, domain 1"/>
    <property type="match status" value="1"/>
</dbReference>
<dbReference type="InterPro" id="IPR029066">
    <property type="entry name" value="PLP-binding_barrel"/>
</dbReference>
<dbReference type="InterPro" id="IPR022644">
    <property type="entry name" value="De-COase2_N"/>
</dbReference>
<comment type="subunit">
    <text evidence="6">Homodimer.</text>
</comment>
<proteinExistence type="inferred from homology"/>
<comment type="similarity">
    <text evidence="6">Belongs to the Orn/Lys/Arg decarboxylase class-II family. LysA subfamily.</text>
</comment>
<feature type="binding site" evidence="6">
    <location>
        <position position="250"/>
    </location>
    <ligand>
        <name>pyridoxal 5'-phosphate</name>
        <dbReference type="ChEBI" id="CHEBI:597326"/>
    </ligand>
</feature>
<evidence type="ECO:0000256" key="1">
    <source>
        <dbReference type="ARBA" id="ARBA00001933"/>
    </source>
</evidence>
<evidence type="ECO:0000313" key="12">
    <source>
        <dbReference type="Proteomes" id="UP001596266"/>
    </source>
</evidence>
<dbReference type="EC" id="4.1.1.20" evidence="6 7"/>
<dbReference type="Pfam" id="PF02784">
    <property type="entry name" value="Orn_Arg_deC_N"/>
    <property type="match status" value="1"/>
</dbReference>
<dbReference type="SUPFAM" id="SSF50621">
    <property type="entry name" value="Alanine racemase C-terminal domain-like"/>
    <property type="match status" value="1"/>
</dbReference>
<dbReference type="Pfam" id="PF00278">
    <property type="entry name" value="Orn_DAP_Arg_deC"/>
    <property type="match status" value="1"/>
</dbReference>
<dbReference type="EMBL" id="JBHSUA010000009">
    <property type="protein sequence ID" value="MFC6396333.1"/>
    <property type="molecule type" value="Genomic_DNA"/>
</dbReference>
<dbReference type="SUPFAM" id="SSF51419">
    <property type="entry name" value="PLP-binding barrel"/>
    <property type="match status" value="1"/>
</dbReference>
<feature type="binding site" evidence="6">
    <location>
        <position position="358"/>
    </location>
    <ligand>
        <name>substrate</name>
    </ligand>
</feature>
<dbReference type="InterPro" id="IPR002986">
    <property type="entry name" value="DAP_deCOOHase_LysA"/>
</dbReference>
<comment type="pathway">
    <text evidence="6 8">Amino-acid biosynthesis; L-lysine biosynthesis via DAP pathway; L-lysine from DL-2,6-diaminopimelate: step 1/1.</text>
</comment>
<evidence type="ECO:0000256" key="7">
    <source>
        <dbReference type="NCBIfam" id="TIGR01048"/>
    </source>
</evidence>
<feature type="binding site" evidence="6">
    <location>
        <position position="290"/>
    </location>
    <ligand>
        <name>substrate</name>
    </ligand>
</feature>
<sequence length="430" mass="46681">MCANALTETDPVDLSLLPASAKVVDGRISVGGCDLLEVAEEFGTPLFVYDAAELRNHFTEAVEHFGPGVAYATKAFLTPGLAKLASETGISFDVSTGGEYECVRRAGVDASRLVMHGNNKQPDELRRAVVEGVQWIVVDNFDELDRLETLAAELGQGVDLLVRINPGIEVHTHEFISTGNRDSKFGFPTWTDDAARAIERIRDHELLRFKGIHLHIGSFVLQIENFIEALDTVAPMVRQYSPEVLIVGGGLGVRYLNEDECPSFADWAQAILAWGRETLPGVTLLAEPGRSMVAQAGLTLYTLGSLQTKGDRTFAAVDGGMSDNPRPMLYDSGYEAFSVNDPQAARPVAAQVVGRHCESGDIVVPRAFLPESLKVGDVVCTPVTGAYGYTMASNYNMVARPAVVFVEDGTATLMTRRETYDDLFAREVGF</sequence>
<evidence type="ECO:0000256" key="3">
    <source>
        <dbReference type="ARBA" id="ARBA00022898"/>
    </source>
</evidence>
<feature type="binding site" evidence="6">
    <location>
        <position position="387"/>
    </location>
    <ligand>
        <name>substrate</name>
    </ligand>
</feature>
<feature type="binding site" evidence="6">
    <location>
        <begin position="287"/>
        <end position="290"/>
    </location>
    <ligand>
        <name>pyridoxal 5'-phosphate</name>
        <dbReference type="ChEBI" id="CHEBI:597326"/>
    </ligand>
</feature>
<keyword evidence="5 6" id="KW-0456">Lyase</keyword>
<evidence type="ECO:0000313" key="11">
    <source>
        <dbReference type="EMBL" id="MFC6396333.1"/>
    </source>
</evidence>
<accession>A0ABW1X156</accession>
<dbReference type="InterPro" id="IPR022643">
    <property type="entry name" value="De-COase2_C"/>
</dbReference>
<dbReference type="RefSeq" id="WP_343885383.1">
    <property type="nucleotide sequence ID" value="NZ_BAAAKI010000004.1"/>
</dbReference>
<reference evidence="12" key="1">
    <citation type="journal article" date="2019" name="Int. J. Syst. Evol. Microbiol.">
        <title>The Global Catalogue of Microorganisms (GCM) 10K type strain sequencing project: providing services to taxonomists for standard genome sequencing and annotation.</title>
        <authorList>
            <consortium name="The Broad Institute Genomics Platform"/>
            <consortium name="The Broad Institute Genome Sequencing Center for Infectious Disease"/>
            <person name="Wu L."/>
            <person name="Ma J."/>
        </authorList>
    </citation>
    <scope>NUCLEOTIDE SEQUENCE [LARGE SCALE GENOMIC DNA]</scope>
    <source>
        <strain evidence="12">CGMCC 1.15277</strain>
    </source>
</reference>
<feature type="modified residue" description="N6-(pyridoxal phosphate)lysine" evidence="6">
    <location>
        <position position="74"/>
    </location>
</feature>
<name>A0ABW1X156_9ACTN</name>
<evidence type="ECO:0000256" key="5">
    <source>
        <dbReference type="ARBA" id="ARBA00023239"/>
    </source>
</evidence>
<evidence type="ECO:0000259" key="10">
    <source>
        <dbReference type="Pfam" id="PF02784"/>
    </source>
</evidence>